<organism evidence="8 9">
    <name type="scientific">Xanthomonas hawaiiensis</name>
    <dbReference type="NCBI Taxonomy" id="3003247"/>
    <lineage>
        <taxon>Bacteria</taxon>
        <taxon>Pseudomonadati</taxon>
        <taxon>Pseudomonadota</taxon>
        <taxon>Gammaproteobacteria</taxon>
        <taxon>Lysobacterales</taxon>
        <taxon>Lysobacteraceae</taxon>
        <taxon>Xanthomonas</taxon>
    </lineage>
</organism>
<gene>
    <name evidence="8" type="ORF">PNQ69_18365</name>
</gene>
<comment type="similarity">
    <text evidence="1 5">Belongs to the iron/manganese superoxide dismutase family.</text>
</comment>
<keyword evidence="2 5" id="KW-0479">Metal-binding</keyword>
<dbReference type="EMBL" id="JAQMHB010000001">
    <property type="protein sequence ID" value="MDS9994735.1"/>
    <property type="molecule type" value="Genomic_DNA"/>
</dbReference>
<dbReference type="PIRSF" id="PIRSF000349">
    <property type="entry name" value="SODismutase"/>
    <property type="match status" value="1"/>
</dbReference>
<dbReference type="InterPro" id="IPR019833">
    <property type="entry name" value="Mn/Fe_SOD_BS"/>
</dbReference>
<comment type="function">
    <text evidence="5">Destroys radicals which are normally produced within the cells and which are toxic to biological systems.</text>
</comment>
<proteinExistence type="inferred from homology"/>
<feature type="domain" description="Manganese/iron superoxide dismutase C-terminal" evidence="7">
    <location>
        <begin position="89"/>
        <end position="188"/>
    </location>
</feature>
<dbReference type="InterPro" id="IPR036314">
    <property type="entry name" value="SOD_C_sf"/>
</dbReference>
<protein>
    <recommendedName>
        <fullName evidence="5">Superoxide dismutase</fullName>
        <ecNumber evidence="5">1.15.1.1</ecNumber>
    </recommendedName>
</protein>
<comment type="caution">
    <text evidence="8">The sequence shown here is derived from an EMBL/GenBank/DDBJ whole genome shotgun (WGS) entry which is preliminary data.</text>
</comment>
<dbReference type="InterPro" id="IPR019831">
    <property type="entry name" value="Mn/Fe_SOD_N"/>
</dbReference>
<comment type="catalytic activity">
    <reaction evidence="4 5">
        <text>2 superoxide + 2 H(+) = H2O2 + O2</text>
        <dbReference type="Rhea" id="RHEA:20696"/>
        <dbReference type="ChEBI" id="CHEBI:15378"/>
        <dbReference type="ChEBI" id="CHEBI:15379"/>
        <dbReference type="ChEBI" id="CHEBI:16240"/>
        <dbReference type="ChEBI" id="CHEBI:18421"/>
        <dbReference type="EC" id="1.15.1.1"/>
    </reaction>
</comment>
<evidence type="ECO:0000256" key="1">
    <source>
        <dbReference type="ARBA" id="ARBA00008714"/>
    </source>
</evidence>
<evidence type="ECO:0000256" key="3">
    <source>
        <dbReference type="ARBA" id="ARBA00023002"/>
    </source>
</evidence>
<keyword evidence="9" id="KW-1185">Reference proteome</keyword>
<dbReference type="PANTHER" id="PTHR42769:SF3">
    <property type="entry name" value="SUPEROXIDE DISMUTASE [FE] 2, CHLOROPLASTIC"/>
    <property type="match status" value="1"/>
</dbReference>
<dbReference type="PROSITE" id="PS00088">
    <property type="entry name" value="SOD_MN"/>
    <property type="match status" value="1"/>
</dbReference>
<dbReference type="Gene3D" id="3.55.40.20">
    <property type="entry name" value="Iron/manganese superoxide dismutase, C-terminal domain"/>
    <property type="match status" value="1"/>
</dbReference>
<name>A0ABU2I9C3_9XANT</name>
<evidence type="ECO:0000313" key="8">
    <source>
        <dbReference type="EMBL" id="MDS9994735.1"/>
    </source>
</evidence>
<dbReference type="InterPro" id="IPR001189">
    <property type="entry name" value="Mn/Fe_SOD"/>
</dbReference>
<evidence type="ECO:0000256" key="2">
    <source>
        <dbReference type="ARBA" id="ARBA00022723"/>
    </source>
</evidence>
<dbReference type="EC" id="1.15.1.1" evidence="5"/>
<dbReference type="InterPro" id="IPR036324">
    <property type="entry name" value="Mn/Fe_SOD_N_sf"/>
</dbReference>
<dbReference type="Pfam" id="PF02777">
    <property type="entry name" value="Sod_Fe_C"/>
    <property type="match status" value="1"/>
</dbReference>
<dbReference type="PRINTS" id="PR01703">
    <property type="entry name" value="MNSODISMTASE"/>
</dbReference>
<evidence type="ECO:0000256" key="5">
    <source>
        <dbReference type="RuleBase" id="RU000414"/>
    </source>
</evidence>
<dbReference type="InterPro" id="IPR019832">
    <property type="entry name" value="Mn/Fe_SOD_C"/>
</dbReference>
<dbReference type="Proteomes" id="UP001260534">
    <property type="component" value="Unassembled WGS sequence"/>
</dbReference>
<dbReference type="Pfam" id="PF00081">
    <property type="entry name" value="Sod_Fe_N"/>
    <property type="match status" value="1"/>
</dbReference>
<dbReference type="PANTHER" id="PTHR42769">
    <property type="entry name" value="SUPEROXIDE DISMUTASE"/>
    <property type="match status" value="1"/>
</dbReference>
<sequence>MPIELAPLPYAAASLAPHLSATAVEQHHAHERALVERLNARLAGSDLAELALPDLLRRAQGSLFQEAAEVWNHAFYWRGLRPRGGGEPGGALGERLAKSFGDVARFKAEFERMALALFGSGWIWLVQRPDGSLAVVSTANAGTPLTGDDTPLLACDVWEHAYYTDHPGDRARYLQAFWKLVNWEFAASNLR</sequence>
<accession>A0ABU2I9C3</accession>
<reference evidence="8 9" key="1">
    <citation type="submission" date="2023-01" db="EMBL/GenBank/DDBJ databases">
        <title>Xanthomonas hawaiianensis sp. nov. isolated from Araceae family in Hawaii.</title>
        <authorList>
            <person name="Chunag S.-C."/>
            <person name="Dobhal S."/>
            <person name="Alvarez A."/>
            <person name="Arif M."/>
        </authorList>
    </citation>
    <scope>NUCLEOTIDE SEQUENCE [LARGE SCALE GENOMIC DNA]</scope>
    <source>
        <strain evidence="8 9">A2111</strain>
    </source>
</reference>
<evidence type="ECO:0000259" key="6">
    <source>
        <dbReference type="Pfam" id="PF00081"/>
    </source>
</evidence>
<dbReference type="SUPFAM" id="SSF46609">
    <property type="entry name" value="Fe,Mn superoxide dismutase (SOD), N-terminal domain"/>
    <property type="match status" value="1"/>
</dbReference>
<dbReference type="SUPFAM" id="SSF54719">
    <property type="entry name" value="Fe,Mn superoxide dismutase (SOD), C-terminal domain"/>
    <property type="match status" value="1"/>
</dbReference>
<feature type="domain" description="Manganese/iron superoxide dismutase N-terminal" evidence="6">
    <location>
        <begin position="4"/>
        <end position="80"/>
    </location>
</feature>
<evidence type="ECO:0000256" key="4">
    <source>
        <dbReference type="ARBA" id="ARBA00049204"/>
    </source>
</evidence>
<keyword evidence="3 5" id="KW-0560">Oxidoreductase</keyword>
<evidence type="ECO:0000313" key="9">
    <source>
        <dbReference type="Proteomes" id="UP001260534"/>
    </source>
</evidence>
<dbReference type="RefSeq" id="WP_209229330.1">
    <property type="nucleotide sequence ID" value="NZ_JAGHXG010000004.1"/>
</dbReference>
<dbReference type="Gene3D" id="1.10.287.990">
    <property type="entry name" value="Fe,Mn superoxide dismutase (SOD) domain"/>
    <property type="match status" value="1"/>
</dbReference>
<evidence type="ECO:0000259" key="7">
    <source>
        <dbReference type="Pfam" id="PF02777"/>
    </source>
</evidence>